<reference evidence="2" key="1">
    <citation type="submission" date="2020-09" db="EMBL/GenBank/DDBJ databases">
        <title>Genome-Enabled Discovery of Anthraquinone Biosynthesis in Senna tora.</title>
        <authorList>
            <person name="Kang S.-H."/>
            <person name="Pandey R.P."/>
            <person name="Lee C.-M."/>
            <person name="Sim J.-S."/>
            <person name="Jeong J.-T."/>
            <person name="Choi B.-S."/>
            <person name="Jung M."/>
            <person name="Ginzburg D."/>
            <person name="Zhao K."/>
            <person name="Won S.Y."/>
            <person name="Oh T.-J."/>
            <person name="Yu Y."/>
            <person name="Kim N.-H."/>
            <person name="Lee O.R."/>
            <person name="Lee T.-H."/>
            <person name="Bashyal P."/>
            <person name="Kim T.-S."/>
            <person name="Lee W.-H."/>
            <person name="Kawkins C."/>
            <person name="Kim C.-K."/>
            <person name="Kim J.S."/>
            <person name="Ahn B.O."/>
            <person name="Rhee S.Y."/>
            <person name="Sohng J.K."/>
        </authorList>
    </citation>
    <scope>NUCLEOTIDE SEQUENCE</scope>
    <source>
        <tissue evidence="2">Leaf</tissue>
    </source>
</reference>
<evidence type="ECO:0000313" key="2">
    <source>
        <dbReference type="EMBL" id="KAF7821721.1"/>
    </source>
</evidence>
<dbReference type="Proteomes" id="UP000634136">
    <property type="component" value="Unassembled WGS sequence"/>
</dbReference>
<dbReference type="EMBL" id="JAAIUW010000008">
    <property type="protein sequence ID" value="KAF7821721.1"/>
    <property type="molecule type" value="Genomic_DNA"/>
</dbReference>
<dbReference type="AlphaFoldDB" id="A0A834WJJ3"/>
<keyword evidence="3" id="KW-1185">Reference proteome</keyword>
<evidence type="ECO:0000313" key="3">
    <source>
        <dbReference type="Proteomes" id="UP000634136"/>
    </source>
</evidence>
<proteinExistence type="predicted"/>
<organism evidence="2 3">
    <name type="scientific">Senna tora</name>
    <dbReference type="NCBI Taxonomy" id="362788"/>
    <lineage>
        <taxon>Eukaryota</taxon>
        <taxon>Viridiplantae</taxon>
        <taxon>Streptophyta</taxon>
        <taxon>Embryophyta</taxon>
        <taxon>Tracheophyta</taxon>
        <taxon>Spermatophyta</taxon>
        <taxon>Magnoliopsida</taxon>
        <taxon>eudicotyledons</taxon>
        <taxon>Gunneridae</taxon>
        <taxon>Pentapetalae</taxon>
        <taxon>rosids</taxon>
        <taxon>fabids</taxon>
        <taxon>Fabales</taxon>
        <taxon>Fabaceae</taxon>
        <taxon>Caesalpinioideae</taxon>
        <taxon>Cassia clade</taxon>
        <taxon>Senna</taxon>
    </lineage>
</organism>
<sequence>MGVTGIPVTIEVAGTQGKMAISYGRAQVWDDCESSQGKVEGDGNPRKSIRELKRDG</sequence>
<gene>
    <name evidence="2" type="ORF">G2W53_027176</name>
</gene>
<comment type="caution">
    <text evidence="2">The sequence shown here is derived from an EMBL/GenBank/DDBJ whole genome shotgun (WGS) entry which is preliminary data.</text>
</comment>
<protein>
    <submittedName>
        <fullName evidence="2">Uncharacterized protein</fullName>
    </submittedName>
</protein>
<feature type="compositionally biased region" description="Basic and acidic residues" evidence="1">
    <location>
        <begin position="39"/>
        <end position="56"/>
    </location>
</feature>
<feature type="region of interest" description="Disordered" evidence="1">
    <location>
        <begin position="34"/>
        <end position="56"/>
    </location>
</feature>
<accession>A0A834WJJ3</accession>
<name>A0A834WJJ3_9FABA</name>
<evidence type="ECO:0000256" key="1">
    <source>
        <dbReference type="SAM" id="MobiDB-lite"/>
    </source>
</evidence>